<dbReference type="InterPro" id="IPR013320">
    <property type="entry name" value="ConA-like_dom_sf"/>
</dbReference>
<dbReference type="Gene3D" id="2.60.120.1440">
    <property type="match status" value="1"/>
</dbReference>
<evidence type="ECO:0000256" key="2">
    <source>
        <dbReference type="SAM" id="Phobius"/>
    </source>
</evidence>
<dbReference type="PANTHER" id="PTHR30273:SF2">
    <property type="entry name" value="PROTEIN FECR"/>
    <property type="match status" value="1"/>
</dbReference>
<feature type="region of interest" description="Disordered" evidence="1">
    <location>
        <begin position="1"/>
        <end position="23"/>
    </location>
</feature>
<evidence type="ECO:0000313" key="3">
    <source>
        <dbReference type="EMBL" id="SMP72323.1"/>
    </source>
</evidence>
<gene>
    <name evidence="3" type="ORF">SAMN06265222_11555</name>
</gene>
<sequence>MKERSDSARSPSQSNRNTQSLRSDQELADLFSLAIDGAMDQDTFAKLQDRLQSDPEARKHYIRHRLLEAGMARELSVDAIGGMVDQIGFAPGAKAVEQDDLMQSACSRAVSAAADSAEIASSQAVADSLVGVATGQGNPSQEGPRGTQWISWIGQHAAVIVPWVLLVGGCLAVMFGLQAHSSFDDFKVVLPSQVGVASVEHSVSQVTAMLVDEAGAKFAGDRSTDDVVFNPGDYELLEGTVHLRFASGADLVLQAPAKLRIDDKLHTRLAFGAVRAIVPPSAIGFTVATTDVNFEDVGTEFGLSVSKKTGESTMQVFDGQVNVRESKSNDLMKSVHEGGWVRYADGKSKQGDEPNASQFPSPGEIGFLRWKTIQQQHVDDPSLIGWFPFIKQADQQTLVNAVASSPVTSGRISGPRWVSGRWDGKDALLFDRDTDFVEFEIPGKYQELTIAVWMQVDRLDREMISICNSNEGDDGDLHFQMNRYGLPRGGIMAAPRESFEWVGNPVPVGKWVHVVSVTSLTQRRSDIYVNGKRVMKSKLAEGDYPIEPGVCRLGNWLSFGQYLGRPARVLNGRMDEVAIWSRALKDDEISKLVDEGRPSLVWSSENPALEHPLPSPRPY</sequence>
<name>A0ABY1QJ86_9BACT</name>
<dbReference type="Gene3D" id="2.60.120.200">
    <property type="match status" value="1"/>
</dbReference>
<dbReference type="EMBL" id="FXUG01000015">
    <property type="protein sequence ID" value="SMP72323.1"/>
    <property type="molecule type" value="Genomic_DNA"/>
</dbReference>
<reference evidence="3 4" key="1">
    <citation type="submission" date="2017-05" db="EMBL/GenBank/DDBJ databases">
        <authorList>
            <person name="Varghese N."/>
            <person name="Submissions S."/>
        </authorList>
    </citation>
    <scope>NUCLEOTIDE SEQUENCE [LARGE SCALE GENOMIC DNA]</scope>
    <source>
        <strain evidence="3 4">DSM 25457</strain>
    </source>
</reference>
<dbReference type="RefSeq" id="WP_283434590.1">
    <property type="nucleotide sequence ID" value="NZ_FXUG01000015.1"/>
</dbReference>
<evidence type="ECO:0000256" key="1">
    <source>
        <dbReference type="SAM" id="MobiDB-lite"/>
    </source>
</evidence>
<dbReference type="PANTHER" id="PTHR30273">
    <property type="entry name" value="PERIPLASMIC SIGNAL SENSOR AND SIGMA FACTOR ACTIVATOR FECR-RELATED"/>
    <property type="match status" value="1"/>
</dbReference>
<protein>
    <submittedName>
        <fullName evidence="3">FecR family protein</fullName>
    </submittedName>
</protein>
<keyword evidence="2" id="KW-0472">Membrane</keyword>
<keyword evidence="2" id="KW-1133">Transmembrane helix</keyword>
<dbReference type="InterPro" id="IPR012373">
    <property type="entry name" value="Ferrdict_sens_TM"/>
</dbReference>
<accession>A0ABY1QJ86</accession>
<feature type="transmembrane region" description="Helical" evidence="2">
    <location>
        <begin position="157"/>
        <end position="177"/>
    </location>
</feature>
<dbReference type="Proteomes" id="UP001158067">
    <property type="component" value="Unassembled WGS sequence"/>
</dbReference>
<dbReference type="SUPFAM" id="SSF49899">
    <property type="entry name" value="Concanavalin A-like lectins/glucanases"/>
    <property type="match status" value="1"/>
</dbReference>
<comment type="caution">
    <text evidence="3">The sequence shown here is derived from an EMBL/GenBank/DDBJ whole genome shotgun (WGS) entry which is preliminary data.</text>
</comment>
<proteinExistence type="predicted"/>
<keyword evidence="2" id="KW-0812">Transmembrane</keyword>
<keyword evidence="4" id="KW-1185">Reference proteome</keyword>
<organism evidence="3 4">
    <name type="scientific">Neorhodopirellula lusitana</name>
    <dbReference type="NCBI Taxonomy" id="445327"/>
    <lineage>
        <taxon>Bacteria</taxon>
        <taxon>Pseudomonadati</taxon>
        <taxon>Planctomycetota</taxon>
        <taxon>Planctomycetia</taxon>
        <taxon>Pirellulales</taxon>
        <taxon>Pirellulaceae</taxon>
        <taxon>Neorhodopirellula</taxon>
    </lineage>
</organism>
<feature type="compositionally biased region" description="Polar residues" evidence="1">
    <location>
        <begin position="8"/>
        <end position="22"/>
    </location>
</feature>
<dbReference type="Pfam" id="PF13385">
    <property type="entry name" value="Laminin_G_3"/>
    <property type="match status" value="1"/>
</dbReference>
<evidence type="ECO:0000313" key="4">
    <source>
        <dbReference type="Proteomes" id="UP001158067"/>
    </source>
</evidence>